<dbReference type="KEGG" id="fpn:ABE65_006555"/>
<name>A0A160IK14_9BACL</name>
<dbReference type="Pfam" id="PF08858">
    <property type="entry name" value="IDEAL"/>
    <property type="match status" value="1"/>
</dbReference>
<evidence type="ECO:0000259" key="1">
    <source>
        <dbReference type="SMART" id="SM00914"/>
    </source>
</evidence>
<dbReference type="AlphaFoldDB" id="A0A160IK14"/>
<dbReference type="Gene3D" id="4.10.810.10">
    <property type="entry name" value="Virus Scaffolding Protein, Chain A"/>
    <property type="match status" value="1"/>
</dbReference>
<dbReference type="InterPro" id="IPR014957">
    <property type="entry name" value="IDEAL_dom"/>
</dbReference>
<accession>A0A160IK14</accession>
<organism evidence="2 3">
    <name type="scientific">Fictibacillus phosphorivorans</name>
    <dbReference type="NCBI Taxonomy" id="1221500"/>
    <lineage>
        <taxon>Bacteria</taxon>
        <taxon>Bacillati</taxon>
        <taxon>Bacillota</taxon>
        <taxon>Bacilli</taxon>
        <taxon>Bacillales</taxon>
        <taxon>Fictibacillaceae</taxon>
        <taxon>Fictibacillus</taxon>
    </lineage>
</organism>
<reference evidence="2 3" key="1">
    <citation type="submission" date="2016-04" db="EMBL/GenBank/DDBJ databases">
        <title>Complete genome sequence of Fictibacillus phosphorivorans G25-29, a strain toxic to nematodes.</title>
        <authorList>
            <person name="Zheng Z."/>
        </authorList>
    </citation>
    <scope>NUCLEOTIDE SEQUENCE [LARGE SCALE GENOMIC DNA]</scope>
    <source>
        <strain evidence="2 3">G25-29</strain>
    </source>
</reference>
<protein>
    <recommendedName>
        <fullName evidence="1">IDEAL domain-containing protein</fullName>
    </recommendedName>
</protein>
<dbReference type="Proteomes" id="UP000076623">
    <property type="component" value="Chromosome"/>
</dbReference>
<proteinExistence type="predicted"/>
<evidence type="ECO:0000313" key="2">
    <source>
        <dbReference type="EMBL" id="ANC76478.1"/>
    </source>
</evidence>
<keyword evidence="3" id="KW-1185">Reference proteome</keyword>
<dbReference type="EMBL" id="CP015378">
    <property type="protein sequence ID" value="ANC76478.1"/>
    <property type="molecule type" value="Genomic_DNA"/>
</dbReference>
<feature type="domain" description="IDEAL" evidence="1">
    <location>
        <begin position="35"/>
        <end position="71"/>
    </location>
</feature>
<dbReference type="SMART" id="SM00914">
    <property type="entry name" value="IDEAL"/>
    <property type="match status" value="1"/>
</dbReference>
<dbReference type="InterPro" id="IPR027393">
    <property type="entry name" value="Virus_scaffolding_prot_C"/>
</dbReference>
<dbReference type="RefSeq" id="WP_066392670.1">
    <property type="nucleotide sequence ID" value="NZ_CP015378.1"/>
</dbReference>
<gene>
    <name evidence="2" type="ORF">ABE65_006555</name>
</gene>
<sequence>MKDKNASFNKNQNEMVQYKQQKRDPFAFSLIAQMVLDEALHNYYKAYYEREIDIALDTKDKERFMKLSAEYKAFLS</sequence>
<evidence type="ECO:0000313" key="3">
    <source>
        <dbReference type="Proteomes" id="UP000076623"/>
    </source>
</evidence>